<feature type="region of interest" description="Disordered" evidence="2">
    <location>
        <begin position="1"/>
        <end position="23"/>
    </location>
</feature>
<dbReference type="GO" id="GO:0055037">
    <property type="term" value="C:recycling endosome"/>
    <property type="evidence" value="ECO:0007669"/>
    <property type="project" value="TreeGrafter"/>
</dbReference>
<sequence length="1108" mass="126547">MAAKDTKQMTGRKSGQQSTRGETGDISWDAIANKLIAERLHLTALELFAELSERGKELSVLSNFFSNPVNFEAHLDADNNTGSILERSSSLQTFDSLDFARNSEDGENRLIEDKIAVLEFELRKAKETITSLRANLTLATTNNELPLNTVDCVSNAKKLSIGELNCSPLILSHLNSSPIKPHEKRALNFLVNEYLMKNNYKMSSITFCDENGDQDFDNWEDVGLNIPQPPDISTLYRYYLSSLREDSNILVDDSEKSICKEMSDKFSQTERQKGESKSIQTESQIIDEISKNIGDLEENKKQTIVVTNNGIKNEEEFKLDTESLNISLEYSELTLFQRALYSVASMPIPSLASDIHIETNEDLIDLFAASLPQIISNIIINKRCEAIPLITYTCIVQSDDEKREQLLNLLLDLIKRPTKVQRQLILSAFVIICAKIGLQNRFLMKVCEQINSKYEERRILVAEFCSTLAPFVSPNIRQSLLCSLTQLIDKEKETQVLESSIKNLAILCSFLAKDEDDEKNFISMMRFITNLIEKWSFCSENINEFIKYQDQIVNLLVPSAAYWALHSKKFFPQLIEHFLNKTEEIVNKQDKSTLVVMLKSMNILVTFIFVYIVKQMPNSNINSPSSEKRNIFIEDITSLSSNLHQNLDLLLEPGIRDEFYAYVGKDWFKNWDELDWAFEQFLPKLITFIPSLLLDFELLGEMNSIVHKFCRFFNVNIVKLKVKPLFEKFFKPPFSVNEDFRKNSFANGYLVVYFSGIMSTLKELKEEDIRNEILLLHDALTTISLLNMPITSLEYVISFAATHFSHSSTITIVLNFLTETLRHSNPLVRKNIAKLFITLLNSKEEVLTETIIMKQVWPSLTSLSNDSDVDVRIASLSVFGFLLKYIRLCKHQHSYQELADKIYFQLQTFLEDPLNRDHYGIHLELIRVFENIANVITDEHKDFDELFVNFAIPRLAALAVECGSSAASKTKKQDIIIALIKTYSSFSKITLDIISDNLIREAILPPLKYIRDETKLVAPDYEAFTQSLINEFERRAHLLSPRASFDASSQPKQQSVLLSTSISFSPSLTSNAMVDDMKNRVRGILNKASPVSSAAKTNLTNLFQLKRK</sequence>
<name>A0A443RCE5_9ACAR</name>
<evidence type="ECO:0000256" key="2">
    <source>
        <dbReference type="SAM" id="MobiDB-lite"/>
    </source>
</evidence>
<dbReference type="STRING" id="1965070.A0A443RCE5"/>
<protein>
    <submittedName>
        <fullName evidence="3">LisH domain and HEAT repeat-containing protein KIAA1468-like isoform X1</fullName>
    </submittedName>
</protein>
<dbReference type="InterPro" id="IPR006594">
    <property type="entry name" value="LisH"/>
</dbReference>
<feature type="compositionally biased region" description="Polar residues" evidence="2">
    <location>
        <begin position="8"/>
        <end position="21"/>
    </location>
</feature>
<evidence type="ECO:0000256" key="1">
    <source>
        <dbReference type="SAM" id="Coils"/>
    </source>
</evidence>
<dbReference type="SMART" id="SM00667">
    <property type="entry name" value="LisH"/>
    <property type="match status" value="1"/>
</dbReference>
<dbReference type="PANTHER" id="PTHR32059">
    <property type="entry name" value="RAB11-BINDING PROTEIN RELCH"/>
    <property type="match status" value="1"/>
</dbReference>
<dbReference type="OrthoDB" id="1695393at2759"/>
<proteinExistence type="predicted"/>
<dbReference type="InterPro" id="IPR016024">
    <property type="entry name" value="ARM-type_fold"/>
</dbReference>
<dbReference type="Gene3D" id="1.25.10.10">
    <property type="entry name" value="Leucine-rich Repeat Variant"/>
    <property type="match status" value="2"/>
</dbReference>
<dbReference type="InterPro" id="IPR040362">
    <property type="entry name" value="RELCH"/>
</dbReference>
<reference evidence="3 4" key="1">
    <citation type="journal article" date="2018" name="Gigascience">
        <title>Genomes of trombidid mites reveal novel predicted allergens and laterally-transferred genes associated with secondary metabolism.</title>
        <authorList>
            <person name="Dong X."/>
            <person name="Chaisiri K."/>
            <person name="Xia D."/>
            <person name="Armstrong S.D."/>
            <person name="Fang Y."/>
            <person name="Donnelly M.J."/>
            <person name="Kadowaki T."/>
            <person name="McGarry J.W."/>
            <person name="Darby A.C."/>
            <person name="Makepeace B.L."/>
        </authorList>
    </citation>
    <scope>NUCLEOTIDE SEQUENCE [LARGE SCALE GENOMIC DNA]</scope>
    <source>
        <strain evidence="3">UoL-WK</strain>
    </source>
</reference>
<dbReference type="EMBL" id="NCKU01001151">
    <property type="protein sequence ID" value="RWS12945.1"/>
    <property type="molecule type" value="Genomic_DNA"/>
</dbReference>
<keyword evidence="1" id="KW-0175">Coiled coil</keyword>
<dbReference type="Proteomes" id="UP000285301">
    <property type="component" value="Unassembled WGS sequence"/>
</dbReference>
<dbReference type="GO" id="GO:0005802">
    <property type="term" value="C:trans-Golgi network"/>
    <property type="evidence" value="ECO:0007669"/>
    <property type="project" value="InterPro"/>
</dbReference>
<feature type="coiled-coil region" evidence="1">
    <location>
        <begin position="108"/>
        <end position="135"/>
    </location>
</feature>
<dbReference type="PANTHER" id="PTHR32059:SF0">
    <property type="entry name" value="RAB11-BINDING PROTEIN RELCH"/>
    <property type="match status" value="1"/>
</dbReference>
<accession>A0A443RCE5</accession>
<keyword evidence="4" id="KW-1185">Reference proteome</keyword>
<comment type="caution">
    <text evidence="3">The sequence shown here is derived from an EMBL/GenBank/DDBJ whole genome shotgun (WGS) entry which is preliminary data.</text>
</comment>
<evidence type="ECO:0000313" key="4">
    <source>
        <dbReference type="Proteomes" id="UP000285301"/>
    </source>
</evidence>
<dbReference type="PROSITE" id="PS50896">
    <property type="entry name" value="LISH"/>
    <property type="match status" value="1"/>
</dbReference>
<dbReference type="InterPro" id="IPR011989">
    <property type="entry name" value="ARM-like"/>
</dbReference>
<evidence type="ECO:0000313" key="3">
    <source>
        <dbReference type="EMBL" id="RWS12945.1"/>
    </source>
</evidence>
<dbReference type="GO" id="GO:0032367">
    <property type="term" value="P:intracellular cholesterol transport"/>
    <property type="evidence" value="ECO:0007669"/>
    <property type="project" value="InterPro"/>
</dbReference>
<organism evidence="3 4">
    <name type="scientific">Dinothrombium tinctorium</name>
    <dbReference type="NCBI Taxonomy" id="1965070"/>
    <lineage>
        <taxon>Eukaryota</taxon>
        <taxon>Metazoa</taxon>
        <taxon>Ecdysozoa</taxon>
        <taxon>Arthropoda</taxon>
        <taxon>Chelicerata</taxon>
        <taxon>Arachnida</taxon>
        <taxon>Acari</taxon>
        <taxon>Acariformes</taxon>
        <taxon>Trombidiformes</taxon>
        <taxon>Prostigmata</taxon>
        <taxon>Anystina</taxon>
        <taxon>Parasitengona</taxon>
        <taxon>Trombidioidea</taxon>
        <taxon>Trombidiidae</taxon>
        <taxon>Dinothrombium</taxon>
    </lineage>
</organism>
<dbReference type="AlphaFoldDB" id="A0A443RCE5"/>
<dbReference type="SUPFAM" id="SSF48371">
    <property type="entry name" value="ARM repeat"/>
    <property type="match status" value="1"/>
</dbReference>
<gene>
    <name evidence="3" type="ORF">B4U79_06994</name>
</gene>